<feature type="non-terminal residue" evidence="3">
    <location>
        <position position="1"/>
    </location>
</feature>
<feature type="domain" description="DUF11" evidence="2">
    <location>
        <begin position="1204"/>
        <end position="1310"/>
    </location>
</feature>
<feature type="domain" description="DUF11" evidence="2">
    <location>
        <begin position="1348"/>
        <end position="1468"/>
    </location>
</feature>
<evidence type="ECO:0000256" key="1">
    <source>
        <dbReference type="SAM" id="MobiDB-lite"/>
    </source>
</evidence>
<feature type="region of interest" description="Disordered" evidence="1">
    <location>
        <begin position="1452"/>
        <end position="1486"/>
    </location>
</feature>
<feature type="region of interest" description="Disordered" evidence="1">
    <location>
        <begin position="372"/>
        <end position="409"/>
    </location>
</feature>
<feature type="compositionally biased region" description="Polar residues" evidence="1">
    <location>
        <begin position="1594"/>
        <end position="1605"/>
    </location>
</feature>
<comment type="caution">
    <text evidence="3">The sequence shown here is derived from an EMBL/GenBank/DDBJ whole genome shotgun (WGS) entry which is preliminary data.</text>
</comment>
<dbReference type="EMBL" id="WNKT01000083">
    <property type="protein sequence ID" value="MTW23151.1"/>
    <property type="molecule type" value="Genomic_DNA"/>
</dbReference>
<organism evidence="3 4">
    <name type="scientific">Allochromatium palmeri</name>
    <dbReference type="NCBI Taxonomy" id="231048"/>
    <lineage>
        <taxon>Bacteria</taxon>
        <taxon>Pseudomonadati</taxon>
        <taxon>Pseudomonadota</taxon>
        <taxon>Gammaproteobacteria</taxon>
        <taxon>Chromatiales</taxon>
        <taxon>Chromatiaceae</taxon>
        <taxon>Allochromatium</taxon>
    </lineage>
</organism>
<feature type="compositionally biased region" description="Polar residues" evidence="1">
    <location>
        <begin position="1452"/>
        <end position="1465"/>
    </location>
</feature>
<feature type="compositionally biased region" description="Polar residues" evidence="1">
    <location>
        <begin position="66"/>
        <end position="78"/>
    </location>
</feature>
<feature type="domain" description="DUF11" evidence="2">
    <location>
        <begin position="277"/>
        <end position="382"/>
    </location>
</feature>
<dbReference type="NCBIfam" id="TIGR01451">
    <property type="entry name" value="B_ant_repeat"/>
    <property type="match status" value="8"/>
</dbReference>
<evidence type="ECO:0000259" key="2">
    <source>
        <dbReference type="Pfam" id="PF01345"/>
    </source>
</evidence>
<proteinExistence type="predicted"/>
<feature type="region of interest" description="Disordered" evidence="1">
    <location>
        <begin position="66"/>
        <end position="101"/>
    </location>
</feature>
<dbReference type="PANTHER" id="PTHR34819:SF3">
    <property type="entry name" value="CELL SURFACE PROTEIN"/>
    <property type="match status" value="1"/>
</dbReference>
<feature type="domain" description="DUF11" evidence="2">
    <location>
        <begin position="579"/>
        <end position="692"/>
    </location>
</feature>
<dbReference type="PANTHER" id="PTHR34819">
    <property type="entry name" value="LARGE CYSTEINE-RICH PERIPLASMIC PROTEIN OMCB"/>
    <property type="match status" value="1"/>
</dbReference>
<dbReference type="Gene3D" id="2.60.40.740">
    <property type="match status" value="7"/>
</dbReference>
<sequence>NTAYVADSTTLNGSRLADSGGGLSFSEGVMTLQIGTLAAAGEASATATITFRVALNSDVPAGTVISNQGVVDSDQTVPEPTDADDNEANGDQPTTIPVGGAPSLDDALYVEKVVTWSQDSEPDGAVTPGDTLTYTLVLSNRGDEALTTVSVTDSLPSGLTYVVGSAQIQSGTVIIDDRRLNITLPELAAGDFEFVSFAVTIDDPLVDNTGTADVETFTNQAIADSDQTNPVGSDSNGDPSDGRQPTTITAVSDAQTGTPALDVEKRWSLAVDVDGDGRVDPGDALAYRMSVRNTGSAQATNVRLNDTIPSNTRLVADSVTSSQGAVISAGDPIQVNLGTLEAGAVATVGFQVTVNAGTGGTLIANQATVTADEGINTPSDDNGTDSDGKNPTLTPVDDDNGSGVPGGLTKSLLVTSESDSLGANLMIGEVATFRVTVAIPAGTLRQATLSDTLPTGLSYVPGTARLARTFDIGLNAQLDPGGINRAASGDFVDLADDSDLELNGQTLSLALGDIINSDADANAERYTLEYHAVVANIADNQAGHTLTNSATLDYLDGLSQPRRLTPVEYTATVVEPAVQIEKRVAPGGVGQFGGEVTFTVTLTNPSNGGNVATAYDLRVLDTLPDTYSGWTLVSTTPSGGLTETDITNNSTATTLDIAVAALPPDARLTIVYQATAPAGLEVDAITNTARATWTSLPGARGTDEAAPDNAGTLKGERTGSGNDANDYAIQDDAVVTVGDVSFTKVIVDAQTRYAIGETVTFQLSVDLPPGGVLTTSQISDQLDSGLTYVAGSLNRAFDSDVSATGATTDFTRRDDTPSTGLETLSLELGTLTNASDAVAGLTLRYQARVDNQITNQNNHGLNNTATLAFDDPLGGDTHRLTDSQRLTVGEPVLTLAKTLTSATTNLDAGDTIDFQVVVGNSGTTTAYDVVLTDALPDGLEAVNDLRVTATSDGLDAPSLTNNGDDWYSESFDLPVGASVTLAFSATLSDSVIPEQTLQNRITATFSSLSGQSEHERDGSDEGSEQTDGNLDNYNASAVAPIVTVANPIALDKRFHPVVTKTTYTIGEPVNYRLRIELIEGTIQDLIVTDTLPEGVRFERASIGLGNVAMRTERAGDPSQNDQTLTFDLGDVLNPANGQHDDDVMTIDITVIVENVENNVADTVLGNHAALSYTGPQGTETLDYDADDAADNVQPLELTLVEPRLELTKRVSRAQVPPGKRATFTILIDHTAESGADAYDLVITDTLPAGLTYVPDSASHAVTVNGQTLSVQIAALTLASDQTSITFEVIVDRDATFGQALENSAQLDYSSRPGTNEDERAYQDSDKTQITPAETTYIAALKNVTLVDDTAPLDTANAGETLEYRVVLTNTGSVAATNVVFTDPIPANTAYVADSTTLNGSRLADSGGGLSFSEGVMTLQIGTLAAAGEASATATITFRVALDSDVPAGTMISNQGVVDSDQTVPTPTDGDANPTNGAQPTDLPVGGQPALTSALYAEKTVTWRTDADSSNTVTAGDTLRYTIVLRNRGASLLTGLDFSDTIPTGLRYTGTSDASSGSVTVDDQTVSWTGLADLAPGASHTLSFDVTITSVTGDSQTFNNQGTATATGLGDVPTDSNGDPSDGAQPTTITAIGTGSAAPALDLQKRWSLVVDGGTLGQVDPGDTLQYTLTVTNTGAQAATDVRLTDTPLPSQLTTVADSLITSLGVVETQDPIAVNLGTLNPGQIATVSFKMTVNADTAGQIASNQAKVTRRGDTDGVLSDDNGHPDDELNPTLTPIGTVAPSALSKTLITTSQDGDASAAVQIGEILTYQLQFAVPAGTTGEVTLTDSLPTGLRYVANSARLQRVFNTGLSASRNPGDINTTPSGTFTDLSDASEVAITPATDEQGPVLSVFLGTVINSDSNPATSEHYILDVQAQVDNVGANQAGTVLNNSAGLSYRDTAGRLSTLSPVTHTATVSEPALQLTKQADVNTLLASGGTLRYTLTLTNPSGPNVG</sequence>
<protein>
    <submittedName>
        <fullName evidence="3">DUF11 domain-containing protein</fullName>
    </submittedName>
</protein>
<dbReference type="InterPro" id="IPR051172">
    <property type="entry name" value="Chlamydia_OmcB"/>
</dbReference>
<feature type="region of interest" description="Disordered" evidence="1">
    <location>
        <begin position="1745"/>
        <end position="1776"/>
    </location>
</feature>
<feature type="domain" description="DUF11" evidence="2">
    <location>
        <begin position="125"/>
        <end position="230"/>
    </location>
</feature>
<feature type="domain" description="DUF11" evidence="2">
    <location>
        <begin position="1657"/>
        <end position="1762"/>
    </location>
</feature>
<feature type="domain" description="DUF11" evidence="2">
    <location>
        <begin position="1508"/>
        <end position="1614"/>
    </location>
</feature>
<feature type="non-terminal residue" evidence="3">
    <location>
        <position position="1994"/>
    </location>
</feature>
<feature type="region of interest" description="Disordered" evidence="1">
    <location>
        <begin position="695"/>
        <end position="724"/>
    </location>
</feature>
<dbReference type="RefSeq" id="WP_155451691.1">
    <property type="nucleotide sequence ID" value="NZ_WNKT01000083.1"/>
</dbReference>
<feature type="region of interest" description="Disordered" evidence="1">
    <location>
        <begin position="1594"/>
        <end position="1625"/>
    </location>
</feature>
<name>A0A6N8EHQ9_9GAMM</name>
<dbReference type="Pfam" id="PF01345">
    <property type="entry name" value="DUF11"/>
    <property type="match status" value="8"/>
</dbReference>
<reference evidence="3 4" key="1">
    <citation type="submission" date="2019-11" db="EMBL/GenBank/DDBJ databases">
        <title>Whole-genome sequence of the anaerobic purple sulfur bacterium Allochromatium palmeri DSM 15591.</title>
        <authorList>
            <person name="Kyndt J.A."/>
            <person name="Meyer T.E."/>
        </authorList>
    </citation>
    <scope>NUCLEOTIDE SEQUENCE [LARGE SCALE GENOMIC DNA]</scope>
    <source>
        <strain evidence="3 4">DSM 15591</strain>
    </source>
</reference>
<dbReference type="InterPro" id="IPR047589">
    <property type="entry name" value="DUF11_rpt"/>
</dbReference>
<dbReference type="InterPro" id="IPR013783">
    <property type="entry name" value="Ig-like_fold"/>
</dbReference>
<dbReference type="InterPro" id="IPR026466">
    <property type="entry name" value="Fim_isopep_form_D2_dom"/>
</dbReference>
<accession>A0A6N8EHQ9</accession>
<dbReference type="InterPro" id="IPR001434">
    <property type="entry name" value="OmcB-like_DUF11"/>
</dbReference>
<feature type="region of interest" description="Disordered" evidence="1">
    <location>
        <begin position="1004"/>
        <end position="1032"/>
    </location>
</feature>
<gene>
    <name evidence="3" type="ORF">GJ668_19110</name>
</gene>
<keyword evidence="4" id="KW-1185">Reference proteome</keyword>
<dbReference type="OrthoDB" id="5800414at2"/>
<feature type="region of interest" description="Disordered" evidence="1">
    <location>
        <begin position="221"/>
        <end position="257"/>
    </location>
</feature>
<feature type="domain" description="DUF11" evidence="2">
    <location>
        <begin position="895"/>
        <end position="1004"/>
    </location>
</feature>
<dbReference type="Gene3D" id="2.60.40.10">
    <property type="entry name" value="Immunoglobulins"/>
    <property type="match status" value="1"/>
</dbReference>
<dbReference type="NCBIfam" id="TIGR04226">
    <property type="entry name" value="RrgB_K2N_iso_D2"/>
    <property type="match status" value="2"/>
</dbReference>
<dbReference type="Proteomes" id="UP000434044">
    <property type="component" value="Unassembled WGS sequence"/>
</dbReference>
<evidence type="ECO:0000313" key="3">
    <source>
        <dbReference type="EMBL" id="MTW23151.1"/>
    </source>
</evidence>
<evidence type="ECO:0000313" key="4">
    <source>
        <dbReference type="Proteomes" id="UP000434044"/>
    </source>
</evidence>